<evidence type="ECO:0000259" key="3">
    <source>
        <dbReference type="Pfam" id="PF00501"/>
    </source>
</evidence>
<dbReference type="InterPro" id="IPR000873">
    <property type="entry name" value="AMP-dep_synth/lig_dom"/>
</dbReference>
<evidence type="ECO:0000256" key="1">
    <source>
        <dbReference type="ARBA" id="ARBA00006432"/>
    </source>
</evidence>
<dbReference type="InterPro" id="IPR045851">
    <property type="entry name" value="AMP-bd_C_sf"/>
</dbReference>
<dbReference type="InterPro" id="IPR020845">
    <property type="entry name" value="AMP-binding_CS"/>
</dbReference>
<comment type="similarity">
    <text evidence="1">Belongs to the ATP-dependent AMP-binding enzyme family.</text>
</comment>
<evidence type="ECO:0000313" key="6">
    <source>
        <dbReference type="Proteomes" id="UP000019150"/>
    </source>
</evidence>
<keyword evidence="2 5" id="KW-0436">Ligase</keyword>
<dbReference type="InterPro" id="IPR025110">
    <property type="entry name" value="AMP-bd_C"/>
</dbReference>
<evidence type="ECO:0000313" key="5">
    <source>
        <dbReference type="EMBL" id="AHH18616.1"/>
    </source>
</evidence>
<dbReference type="STRING" id="1415166.NONO_c38320"/>
<organism evidence="5 6">
    <name type="scientific">Nocardia nova SH22a</name>
    <dbReference type="NCBI Taxonomy" id="1415166"/>
    <lineage>
        <taxon>Bacteria</taxon>
        <taxon>Bacillati</taxon>
        <taxon>Actinomycetota</taxon>
        <taxon>Actinomycetes</taxon>
        <taxon>Mycobacteriales</taxon>
        <taxon>Nocardiaceae</taxon>
        <taxon>Nocardia</taxon>
    </lineage>
</organism>
<dbReference type="Gene3D" id="3.40.50.12780">
    <property type="entry name" value="N-terminal domain of ligase-like"/>
    <property type="match status" value="1"/>
</dbReference>
<dbReference type="RefSeq" id="WP_025350051.1">
    <property type="nucleotide sequence ID" value="NZ_CP006850.1"/>
</dbReference>
<dbReference type="InterPro" id="IPR042099">
    <property type="entry name" value="ANL_N_sf"/>
</dbReference>
<dbReference type="AlphaFoldDB" id="W5TMZ4"/>
<dbReference type="eggNOG" id="COG0318">
    <property type="taxonomic scope" value="Bacteria"/>
</dbReference>
<keyword evidence="6" id="KW-1185">Reference proteome</keyword>
<reference evidence="5 6" key="1">
    <citation type="journal article" date="2014" name="Appl. Environ. Microbiol.">
        <title>Insights into the Microbial Degradation of Rubber and Gutta-Percha by Analysis of the Complete Genome of Nocardia nova SH22a.</title>
        <authorList>
            <person name="Luo Q."/>
            <person name="Hiessl S."/>
            <person name="Poehlein A."/>
            <person name="Daniel R."/>
            <person name="Steinbuchel A."/>
        </authorList>
    </citation>
    <scope>NUCLEOTIDE SEQUENCE [LARGE SCALE GENOMIC DNA]</scope>
    <source>
        <strain evidence="5">SH22a</strain>
    </source>
</reference>
<dbReference type="Pfam" id="PF13193">
    <property type="entry name" value="AMP-binding_C"/>
    <property type="match status" value="1"/>
</dbReference>
<dbReference type="PANTHER" id="PTHR24096">
    <property type="entry name" value="LONG-CHAIN-FATTY-ACID--COA LIGASE"/>
    <property type="match status" value="1"/>
</dbReference>
<dbReference type="OrthoDB" id="56621at2"/>
<dbReference type="PROSITE" id="PS00455">
    <property type="entry name" value="AMP_BINDING"/>
    <property type="match status" value="1"/>
</dbReference>
<dbReference type="Gene3D" id="3.30.300.30">
    <property type="match status" value="1"/>
</dbReference>
<accession>W5TMZ4</accession>
<dbReference type="KEGG" id="nno:NONO_c38320"/>
<protein>
    <submittedName>
        <fullName evidence="5">Putative fatty-acid--CoA ligase</fullName>
    </submittedName>
</protein>
<dbReference type="EMBL" id="CP006850">
    <property type="protein sequence ID" value="AHH18616.1"/>
    <property type="molecule type" value="Genomic_DNA"/>
</dbReference>
<dbReference type="GO" id="GO:0016405">
    <property type="term" value="F:CoA-ligase activity"/>
    <property type="evidence" value="ECO:0007669"/>
    <property type="project" value="TreeGrafter"/>
</dbReference>
<gene>
    <name evidence="5" type="ORF">NONO_c38320</name>
</gene>
<dbReference type="HOGENOM" id="CLU_000022_59_10_11"/>
<dbReference type="Pfam" id="PF00501">
    <property type="entry name" value="AMP-binding"/>
    <property type="match status" value="1"/>
</dbReference>
<dbReference type="SUPFAM" id="SSF56801">
    <property type="entry name" value="Acetyl-CoA synthetase-like"/>
    <property type="match status" value="1"/>
</dbReference>
<dbReference type="PATRIC" id="fig|1415166.3.peg.3931"/>
<evidence type="ECO:0000256" key="2">
    <source>
        <dbReference type="ARBA" id="ARBA00022598"/>
    </source>
</evidence>
<feature type="domain" description="AMP-dependent synthetase/ligase" evidence="3">
    <location>
        <begin position="14"/>
        <end position="372"/>
    </location>
</feature>
<feature type="domain" description="AMP-binding enzyme C-terminal" evidence="4">
    <location>
        <begin position="424"/>
        <end position="499"/>
    </location>
</feature>
<evidence type="ECO:0000259" key="4">
    <source>
        <dbReference type="Pfam" id="PF13193"/>
    </source>
</evidence>
<dbReference type="Proteomes" id="UP000019150">
    <property type="component" value="Chromosome"/>
</dbReference>
<sequence>MTSSRTTLTSFAPDDPGTVCVVEAGQTLTWEQLDERSNRLASALENSGVGAGDVVAIRLHTRADWVVVSLGLAKLGATAVGLNFKLTPPETTYILRDCGVRAAIIDDADPRPLVEAWATLDLAAIVCLDDPGVAGTRDYGELIASGDPAPRPARDLAQVIIYTSGTTGAPKGAPIDGFQTRPDKQVLLEYGRSVGFDGASHGKGTITLISLPMHHGAGPNFTRACLRSGGTVVFQRRFDAEEALALIEANRVTHWIAVPTMLQRVVNLPAEVSGRYDLSSMRFLLGGAAPFGPELKSRALDLFGDVVYEIYGCTEAGMMAGARPEDLRAHPATSGRPFRHVSIKIVDEQGRELPPGRTGEIAARTPVIIDGYVGRGRLGSDKLLADGHYLTGDVGHLDADGYLYIYDRLTDMVIAGGVNIYPAEIEAVLNMHPAVALSAVIGEPHEELGEQPVAVVQLRPGCSVTAQELLDHCDGRLAKFKWPRRFDFVDEIPTNPVGKILKRELKKG</sequence>
<name>W5TMZ4_9NOCA</name>
<dbReference type="PANTHER" id="PTHR24096:SF149">
    <property type="entry name" value="AMP-BINDING DOMAIN-CONTAINING PROTEIN-RELATED"/>
    <property type="match status" value="1"/>
</dbReference>
<proteinExistence type="inferred from homology"/>